<accession>A0A9P7D9Z9</accession>
<dbReference type="Proteomes" id="UP000719766">
    <property type="component" value="Unassembled WGS sequence"/>
</dbReference>
<gene>
    <name evidence="1" type="ORF">HD556DRAFT_1451701</name>
</gene>
<protein>
    <submittedName>
        <fullName evidence="1">Uncharacterized protein</fullName>
    </submittedName>
</protein>
<keyword evidence="2" id="KW-1185">Reference proteome</keyword>
<dbReference type="AlphaFoldDB" id="A0A9P7D9Z9"/>
<organism evidence="1 2">
    <name type="scientific">Suillus plorans</name>
    <dbReference type="NCBI Taxonomy" id="116603"/>
    <lineage>
        <taxon>Eukaryota</taxon>
        <taxon>Fungi</taxon>
        <taxon>Dikarya</taxon>
        <taxon>Basidiomycota</taxon>
        <taxon>Agaricomycotina</taxon>
        <taxon>Agaricomycetes</taxon>
        <taxon>Agaricomycetidae</taxon>
        <taxon>Boletales</taxon>
        <taxon>Suillineae</taxon>
        <taxon>Suillaceae</taxon>
        <taxon>Suillus</taxon>
    </lineage>
</organism>
<comment type="caution">
    <text evidence="1">The sequence shown here is derived from an EMBL/GenBank/DDBJ whole genome shotgun (WGS) entry which is preliminary data.</text>
</comment>
<dbReference type="EMBL" id="JABBWE010000141">
    <property type="protein sequence ID" value="KAG1784502.1"/>
    <property type="molecule type" value="Genomic_DNA"/>
</dbReference>
<dbReference type="RefSeq" id="XP_041151987.1">
    <property type="nucleotide sequence ID" value="XM_041308006.1"/>
</dbReference>
<sequence length="196" mass="21458">MATTLPTGPIASGHSLFEFGSERMPDSMTPLATPDPTVSRLPQIRNWLAKLVLSKNPDPSSSVLAPYTHMDPDPTTTKLSMATIPKDAILPTKGYFGHLQQKPECTVSNCILDMLTDCFLRPYRNLCAHRWLNIIAPNGTSGDFKLYLNALSKDSQLNYELEAAALVKDWTWTGNTVYKQGMGWIGVGGASSSLLL</sequence>
<dbReference type="OrthoDB" id="2641888at2759"/>
<dbReference type="GeneID" id="64601770"/>
<reference evidence="1" key="1">
    <citation type="journal article" date="2020" name="New Phytol.">
        <title>Comparative genomics reveals dynamic genome evolution in host specialist ectomycorrhizal fungi.</title>
        <authorList>
            <person name="Lofgren L.A."/>
            <person name="Nguyen N.H."/>
            <person name="Vilgalys R."/>
            <person name="Ruytinx J."/>
            <person name="Liao H.L."/>
            <person name="Branco S."/>
            <person name="Kuo A."/>
            <person name="LaButti K."/>
            <person name="Lipzen A."/>
            <person name="Andreopoulos W."/>
            <person name="Pangilinan J."/>
            <person name="Riley R."/>
            <person name="Hundley H."/>
            <person name="Na H."/>
            <person name="Barry K."/>
            <person name="Grigoriev I.V."/>
            <person name="Stajich J.E."/>
            <person name="Kennedy P.G."/>
        </authorList>
    </citation>
    <scope>NUCLEOTIDE SEQUENCE</scope>
    <source>
        <strain evidence="1">S12</strain>
    </source>
</reference>
<name>A0A9P7D9Z9_9AGAM</name>
<evidence type="ECO:0000313" key="2">
    <source>
        <dbReference type="Proteomes" id="UP000719766"/>
    </source>
</evidence>
<evidence type="ECO:0000313" key="1">
    <source>
        <dbReference type="EMBL" id="KAG1784502.1"/>
    </source>
</evidence>
<proteinExistence type="predicted"/>